<evidence type="ECO:0000256" key="1">
    <source>
        <dbReference type="SAM" id="MobiDB-lite"/>
    </source>
</evidence>
<sequence>MRGRRRAIGSKCSLLKVHRAFHLRIILISTHSNIPHAVDVEVFIFAEGANEIGDLPDEASASPASEVAGKELAIRTSQVNAAQRPKTDSTKESKEEATQQGEQERSNQSSFEPSEEEGEQVSGEESKEESSEDKGESGEKDGAEGDSGEKPDEESGDEGEGDSRSSGDDEESGDEGE</sequence>
<gene>
    <name evidence="2" type="ORF">Syun_023464</name>
</gene>
<feature type="compositionally biased region" description="Acidic residues" evidence="1">
    <location>
        <begin position="151"/>
        <end position="160"/>
    </location>
</feature>
<dbReference type="EMBL" id="JBBNAF010000010">
    <property type="protein sequence ID" value="KAK9107453.1"/>
    <property type="molecule type" value="Genomic_DNA"/>
</dbReference>
<name>A0AAP0FMY8_9MAGN</name>
<feature type="compositionally biased region" description="Acidic residues" evidence="1">
    <location>
        <begin position="168"/>
        <end position="177"/>
    </location>
</feature>
<feature type="region of interest" description="Disordered" evidence="1">
    <location>
        <begin position="56"/>
        <end position="177"/>
    </location>
</feature>
<reference evidence="2 3" key="1">
    <citation type="submission" date="2024-01" db="EMBL/GenBank/DDBJ databases">
        <title>Genome assemblies of Stephania.</title>
        <authorList>
            <person name="Yang L."/>
        </authorList>
    </citation>
    <scope>NUCLEOTIDE SEQUENCE [LARGE SCALE GENOMIC DNA]</scope>
    <source>
        <strain evidence="2">YNDBR</strain>
        <tissue evidence="2">Leaf</tissue>
    </source>
</reference>
<protein>
    <submittedName>
        <fullName evidence="2">Uncharacterized protein</fullName>
    </submittedName>
</protein>
<feature type="compositionally biased region" description="Basic and acidic residues" evidence="1">
    <location>
        <begin position="124"/>
        <end position="150"/>
    </location>
</feature>
<dbReference type="Proteomes" id="UP001420932">
    <property type="component" value="Unassembled WGS sequence"/>
</dbReference>
<dbReference type="AlphaFoldDB" id="A0AAP0FMY8"/>
<proteinExistence type="predicted"/>
<comment type="caution">
    <text evidence="2">The sequence shown here is derived from an EMBL/GenBank/DDBJ whole genome shotgun (WGS) entry which is preliminary data.</text>
</comment>
<evidence type="ECO:0000313" key="2">
    <source>
        <dbReference type="EMBL" id="KAK9107453.1"/>
    </source>
</evidence>
<accession>A0AAP0FMY8</accession>
<organism evidence="2 3">
    <name type="scientific">Stephania yunnanensis</name>
    <dbReference type="NCBI Taxonomy" id="152371"/>
    <lineage>
        <taxon>Eukaryota</taxon>
        <taxon>Viridiplantae</taxon>
        <taxon>Streptophyta</taxon>
        <taxon>Embryophyta</taxon>
        <taxon>Tracheophyta</taxon>
        <taxon>Spermatophyta</taxon>
        <taxon>Magnoliopsida</taxon>
        <taxon>Ranunculales</taxon>
        <taxon>Menispermaceae</taxon>
        <taxon>Menispermoideae</taxon>
        <taxon>Cissampelideae</taxon>
        <taxon>Stephania</taxon>
    </lineage>
</organism>
<feature type="compositionally biased region" description="Basic and acidic residues" evidence="1">
    <location>
        <begin position="85"/>
        <end position="105"/>
    </location>
</feature>
<evidence type="ECO:0000313" key="3">
    <source>
        <dbReference type="Proteomes" id="UP001420932"/>
    </source>
</evidence>
<keyword evidence="3" id="KW-1185">Reference proteome</keyword>